<dbReference type="RefSeq" id="WP_281805076.1">
    <property type="nucleotide sequence ID" value="NZ_BSEC01000001.1"/>
</dbReference>
<evidence type="ECO:0000256" key="5">
    <source>
        <dbReference type="ARBA" id="ARBA00023136"/>
    </source>
</evidence>
<keyword evidence="3 6" id="KW-0812">Transmembrane</keyword>
<feature type="transmembrane region" description="Helical" evidence="6">
    <location>
        <begin position="35"/>
        <end position="56"/>
    </location>
</feature>
<dbReference type="PANTHER" id="PTHR23538:SF1">
    <property type="entry name" value="44.5 KD BACTERIOCHLOROPHYLL SYNTHASE SUBUNIT"/>
    <property type="match status" value="1"/>
</dbReference>
<dbReference type="SUPFAM" id="SSF103473">
    <property type="entry name" value="MFS general substrate transporter"/>
    <property type="match status" value="1"/>
</dbReference>
<evidence type="ECO:0000313" key="7">
    <source>
        <dbReference type="EMBL" id="GLI94839.1"/>
    </source>
</evidence>
<accession>A0A9W6LTW2</accession>
<sequence length="480" mass="49484">MNRASAALVKGLMRVGPGILPFADAGSAELPLPRLLRLSLFQVTVGMAAVLLIGTLNRVMIVELGVPSWLVALMLSLPLIFAPFRALIGFRSDTHRSVLGWRRVPYIWFGTMMQFGGLAIMPFALLILSGDTTGPIIIGQAAAALAFLLVGAGLHTVQTVGLALATDLAPAHTRPRVVALLCAMLLVGMGVSALAFGALLANFSAIRLIQVVQGAAVVTVALNCVALWKQEARGELAPAEEVDFRDAWRRFATTGRARRRLLATALGAAGFSMQDILLEPYGGRVLHLPVGATTALTAMLAFGSGVGLAIAARWLTRGADAHRVAGIGAIVGVIAFCAVIFAAPADSSTLFGVGVALIGLGGGLFAHGTMTASMETAEPKDRGLALGAWGAAQATAAGLAIAASGFLNDIATSIAASGVLGEALISPATGYGIVYVVEIILLFATVAVIGPLVRFTQPGVEEGKEFDLITSPSFNSGAMR</sequence>
<comment type="caution">
    <text evidence="7">The sequence shown here is derived from an EMBL/GenBank/DDBJ whole genome shotgun (WGS) entry which is preliminary data.</text>
</comment>
<dbReference type="Pfam" id="PF03209">
    <property type="entry name" value="PUCC"/>
    <property type="match status" value="1"/>
</dbReference>
<feature type="transmembrane region" description="Helical" evidence="6">
    <location>
        <begin position="428"/>
        <end position="449"/>
    </location>
</feature>
<keyword evidence="5 6" id="KW-0472">Membrane</keyword>
<comment type="subcellular location">
    <subcellularLocation>
        <location evidence="1">Membrane</location>
        <topology evidence="1">Multi-pass membrane protein</topology>
    </subcellularLocation>
</comment>
<dbReference type="InterPro" id="IPR036259">
    <property type="entry name" value="MFS_trans_sf"/>
</dbReference>
<feature type="transmembrane region" description="Helical" evidence="6">
    <location>
        <begin position="290"/>
        <end position="312"/>
    </location>
</feature>
<dbReference type="CDD" id="cd06176">
    <property type="entry name" value="MFS_BCD_PucC-like"/>
    <property type="match status" value="1"/>
</dbReference>
<dbReference type="InterPro" id="IPR004896">
    <property type="entry name" value="PucC-rel"/>
</dbReference>
<evidence type="ECO:0000313" key="8">
    <source>
        <dbReference type="Proteomes" id="UP001144323"/>
    </source>
</evidence>
<feature type="transmembrane region" description="Helical" evidence="6">
    <location>
        <begin position="349"/>
        <end position="372"/>
    </location>
</feature>
<dbReference type="EMBL" id="BSEC01000001">
    <property type="protein sequence ID" value="GLI94839.1"/>
    <property type="molecule type" value="Genomic_DNA"/>
</dbReference>
<feature type="transmembrane region" description="Helical" evidence="6">
    <location>
        <begin position="205"/>
        <end position="228"/>
    </location>
</feature>
<feature type="transmembrane region" description="Helical" evidence="6">
    <location>
        <begin position="177"/>
        <end position="199"/>
    </location>
</feature>
<comment type="similarity">
    <text evidence="2">Belongs to the PucC family.</text>
</comment>
<feature type="transmembrane region" description="Helical" evidence="6">
    <location>
        <begin position="141"/>
        <end position="165"/>
    </location>
</feature>
<feature type="transmembrane region" description="Helical" evidence="6">
    <location>
        <begin position="260"/>
        <end position="278"/>
    </location>
</feature>
<dbReference type="GO" id="GO:0016020">
    <property type="term" value="C:membrane"/>
    <property type="evidence" value="ECO:0007669"/>
    <property type="project" value="UniProtKB-SubCell"/>
</dbReference>
<dbReference type="Proteomes" id="UP001144323">
    <property type="component" value="Unassembled WGS sequence"/>
</dbReference>
<feature type="transmembrane region" description="Helical" evidence="6">
    <location>
        <begin position="68"/>
        <end position="87"/>
    </location>
</feature>
<evidence type="ECO:0000256" key="1">
    <source>
        <dbReference type="ARBA" id="ARBA00004141"/>
    </source>
</evidence>
<keyword evidence="4 6" id="KW-1133">Transmembrane helix</keyword>
<feature type="transmembrane region" description="Helical" evidence="6">
    <location>
        <begin position="107"/>
        <end position="129"/>
    </location>
</feature>
<organism evidence="7 8">
    <name type="scientific">Methylocystis echinoides</name>
    <dbReference type="NCBI Taxonomy" id="29468"/>
    <lineage>
        <taxon>Bacteria</taxon>
        <taxon>Pseudomonadati</taxon>
        <taxon>Pseudomonadota</taxon>
        <taxon>Alphaproteobacteria</taxon>
        <taxon>Hyphomicrobiales</taxon>
        <taxon>Methylocystaceae</taxon>
        <taxon>Methylocystis</taxon>
    </lineage>
</organism>
<feature type="transmembrane region" description="Helical" evidence="6">
    <location>
        <begin position="384"/>
        <end position="408"/>
    </location>
</feature>
<protein>
    <submittedName>
        <fullName evidence="7">MFS transporter</fullName>
    </submittedName>
</protein>
<reference evidence="7" key="1">
    <citation type="journal article" date="2023" name="Int. J. Syst. Evol. Microbiol.">
        <title>Methylocystis iwaonis sp. nov., a type II methane-oxidizing bacterium from surface soil of a rice paddy field in Japan, and emended description of the genus Methylocystis (ex Whittenbury et al. 1970) Bowman et al. 1993.</title>
        <authorList>
            <person name="Kaise H."/>
            <person name="Sawadogo J.B."/>
            <person name="Alam M.S."/>
            <person name="Ueno C."/>
            <person name="Dianou D."/>
            <person name="Shinjo R."/>
            <person name="Asakawa S."/>
        </authorList>
    </citation>
    <scope>NUCLEOTIDE SEQUENCE</scope>
    <source>
        <strain evidence="7">LMG27198</strain>
    </source>
</reference>
<dbReference type="Gene3D" id="1.20.1250.20">
    <property type="entry name" value="MFS general substrate transporter like domains"/>
    <property type="match status" value="1"/>
</dbReference>
<evidence type="ECO:0000256" key="2">
    <source>
        <dbReference type="ARBA" id="ARBA00008412"/>
    </source>
</evidence>
<name>A0A9W6LTW2_9HYPH</name>
<keyword evidence="8" id="KW-1185">Reference proteome</keyword>
<gene>
    <name evidence="7" type="ORF">LMG27198_38310</name>
</gene>
<dbReference type="AlphaFoldDB" id="A0A9W6LTW2"/>
<evidence type="ECO:0000256" key="3">
    <source>
        <dbReference type="ARBA" id="ARBA00022692"/>
    </source>
</evidence>
<proteinExistence type="inferred from homology"/>
<evidence type="ECO:0000256" key="4">
    <source>
        <dbReference type="ARBA" id="ARBA00022989"/>
    </source>
</evidence>
<evidence type="ECO:0000256" key="6">
    <source>
        <dbReference type="SAM" id="Phobius"/>
    </source>
</evidence>
<dbReference type="InterPro" id="IPR026036">
    <property type="entry name" value="PucC"/>
</dbReference>
<dbReference type="PIRSF" id="PIRSF016565">
    <property type="entry name" value="PucC"/>
    <property type="match status" value="1"/>
</dbReference>
<dbReference type="PANTHER" id="PTHR23538">
    <property type="entry name" value="44.5 KD BACTERIOCHLOROPHYLL SYNTHASE SUBUNIT"/>
    <property type="match status" value="1"/>
</dbReference>
<feature type="transmembrane region" description="Helical" evidence="6">
    <location>
        <begin position="324"/>
        <end position="343"/>
    </location>
</feature>